<dbReference type="Proteomes" id="UP000887212">
    <property type="component" value="Unassembled WGS sequence"/>
</dbReference>
<dbReference type="AlphaFoldDB" id="A0AA37FNU9"/>
<evidence type="ECO:0000256" key="3">
    <source>
        <dbReference type="ARBA" id="ARBA00022692"/>
    </source>
</evidence>
<dbReference type="RefSeq" id="WP_203791882.1">
    <property type="nucleotide sequence ID" value="NZ_AP024354.1"/>
</dbReference>
<dbReference type="InterPro" id="IPR002797">
    <property type="entry name" value="Polysacc_synth"/>
</dbReference>
<dbReference type="InterPro" id="IPR044550">
    <property type="entry name" value="WzxE"/>
</dbReference>
<comment type="subcellular location">
    <subcellularLocation>
        <location evidence="1">Cell membrane</location>
        <topology evidence="1">Multi-pass membrane protein</topology>
    </subcellularLocation>
</comment>
<organism evidence="7 9">
    <name type="scientific">Aquipseudomonas alcaligenes</name>
    <name type="common">Pseudomonas alcaligenes</name>
    <dbReference type="NCBI Taxonomy" id="43263"/>
    <lineage>
        <taxon>Bacteria</taxon>
        <taxon>Pseudomonadati</taxon>
        <taxon>Pseudomonadota</taxon>
        <taxon>Gammaproteobacteria</taxon>
        <taxon>Pseudomonadales</taxon>
        <taxon>Pseudomonadaceae</taxon>
        <taxon>Aquipseudomonas</taxon>
    </lineage>
</organism>
<feature type="transmembrane region" description="Helical" evidence="6">
    <location>
        <begin position="216"/>
        <end position="238"/>
    </location>
</feature>
<sequence length="417" mass="46363">MTLIKTSLLNGIAVIVKMLTLLGLNKILAIYVGPAGYAALGQFQNAVQMITTLASGAINTGVTKYTAEYHEDEVKQQAVWRTAGTIALIGSLIVSVPVIIFNRHLASWFLKSEELGGVFVWFAATLVLFVFNTLLLAILNGKKEIQRYVVANIVGSLFALIITTAMAIKLGLYGALIALAVYQSLAFFVTLWMCQKTNWFRLAHFVGRIDRKAARNLAKFTAMSLTSAACVPISHILIRNHLGETLGWEAAGYWEAMWRLSAAYLMLVTTTLSVYYLPRIAELTDFLEIRKEILQGYKIILPVAAICGGMVYLLRGLIIRLLFTEEFSGMEVLFAWQMVGDTLKIGGWILAFVMLGKAMTKLFVVSEMLFSGLLYLLTIYLVGKMQLEGAAAAHALNYLLYWVFMIFFVGRISLRKM</sequence>
<dbReference type="GO" id="GO:0005886">
    <property type="term" value="C:plasma membrane"/>
    <property type="evidence" value="ECO:0007669"/>
    <property type="project" value="UniProtKB-SubCell"/>
</dbReference>
<dbReference type="GO" id="GO:0009246">
    <property type="term" value="P:enterobacterial common antigen biosynthetic process"/>
    <property type="evidence" value="ECO:0007669"/>
    <property type="project" value="InterPro"/>
</dbReference>
<evidence type="ECO:0000256" key="6">
    <source>
        <dbReference type="SAM" id="Phobius"/>
    </source>
</evidence>
<feature type="transmembrane region" description="Helical" evidence="6">
    <location>
        <begin position="174"/>
        <end position="195"/>
    </location>
</feature>
<evidence type="ECO:0000256" key="2">
    <source>
        <dbReference type="ARBA" id="ARBA00022475"/>
    </source>
</evidence>
<evidence type="ECO:0000313" key="7">
    <source>
        <dbReference type="EMBL" id="GIZ88934.1"/>
    </source>
</evidence>
<evidence type="ECO:0000256" key="4">
    <source>
        <dbReference type="ARBA" id="ARBA00022989"/>
    </source>
</evidence>
<dbReference type="PANTHER" id="PTHR30250:SF30">
    <property type="entry name" value="LIPID III FLIPPASE"/>
    <property type="match status" value="1"/>
</dbReference>
<evidence type="ECO:0000256" key="1">
    <source>
        <dbReference type="ARBA" id="ARBA00004651"/>
    </source>
</evidence>
<name>A0AA37FNU9_AQUAC</name>
<gene>
    <name evidence="7" type="ORF">KAM435_22610</name>
    <name evidence="8" type="ORF">KAM436_20630</name>
</gene>
<evidence type="ECO:0000256" key="5">
    <source>
        <dbReference type="ARBA" id="ARBA00023136"/>
    </source>
</evidence>
<feature type="transmembrane region" description="Helical" evidence="6">
    <location>
        <begin position="120"/>
        <end position="141"/>
    </location>
</feature>
<dbReference type="Proteomes" id="UP000887228">
    <property type="component" value="Unassembled WGS sequence"/>
</dbReference>
<feature type="transmembrane region" description="Helical" evidence="6">
    <location>
        <begin position="148"/>
        <end position="168"/>
    </location>
</feature>
<feature type="transmembrane region" description="Helical" evidence="6">
    <location>
        <begin position="79"/>
        <end position="100"/>
    </location>
</feature>
<evidence type="ECO:0000313" key="9">
    <source>
        <dbReference type="Proteomes" id="UP000887212"/>
    </source>
</evidence>
<keyword evidence="5 6" id="KW-0472">Membrane</keyword>
<protein>
    <submittedName>
        <fullName evidence="7">LPS biosynthesis protein</fullName>
    </submittedName>
</protein>
<evidence type="ECO:0000313" key="8">
    <source>
        <dbReference type="EMBL" id="GIZ93095.1"/>
    </source>
</evidence>
<comment type="caution">
    <text evidence="7">The sequence shown here is derived from an EMBL/GenBank/DDBJ whole genome shotgun (WGS) entry which is preliminary data.</text>
</comment>
<proteinExistence type="predicted"/>
<feature type="transmembrane region" description="Helical" evidence="6">
    <location>
        <begin position="12"/>
        <end position="34"/>
    </location>
</feature>
<accession>A0AA37FNU9</accession>
<dbReference type="CDD" id="cd13125">
    <property type="entry name" value="MATE_like_10"/>
    <property type="match status" value="1"/>
</dbReference>
<dbReference type="EMBL" id="BPMS01000008">
    <property type="protein sequence ID" value="GIZ88934.1"/>
    <property type="molecule type" value="Genomic_DNA"/>
</dbReference>
<keyword evidence="3 6" id="KW-0812">Transmembrane</keyword>
<feature type="transmembrane region" description="Helical" evidence="6">
    <location>
        <begin position="258"/>
        <end position="278"/>
    </location>
</feature>
<dbReference type="InterPro" id="IPR050833">
    <property type="entry name" value="Poly_Biosynth_Transport"/>
</dbReference>
<feature type="transmembrane region" description="Helical" evidence="6">
    <location>
        <begin position="46"/>
        <end position="67"/>
    </location>
</feature>
<keyword evidence="2" id="KW-1003">Cell membrane</keyword>
<reference evidence="7 10" key="1">
    <citation type="submission" date="2021-07" db="EMBL/GenBank/DDBJ databases">
        <title>Whole genome sequencing of carbapenem-resistant Pseudomonas spp. isolated in Japan.</title>
        <authorList>
            <person name="Suzuki M."/>
            <person name="Maehana S."/>
            <person name="Kitasato H."/>
        </authorList>
    </citation>
    <scope>NUCLEOTIDE SEQUENCE</scope>
    <source>
        <strain evidence="7">KAM435</strain>
        <strain evidence="8 10">KAM436</strain>
    </source>
</reference>
<keyword evidence="4 6" id="KW-1133">Transmembrane helix</keyword>
<feature type="transmembrane region" description="Helical" evidence="6">
    <location>
        <begin position="335"/>
        <end position="355"/>
    </location>
</feature>
<dbReference type="Pfam" id="PF01943">
    <property type="entry name" value="Polysacc_synt"/>
    <property type="match status" value="1"/>
</dbReference>
<dbReference type="EMBL" id="BPMT01000006">
    <property type="protein sequence ID" value="GIZ93095.1"/>
    <property type="molecule type" value="Genomic_DNA"/>
</dbReference>
<evidence type="ECO:0000313" key="10">
    <source>
        <dbReference type="Proteomes" id="UP000887228"/>
    </source>
</evidence>
<dbReference type="PANTHER" id="PTHR30250">
    <property type="entry name" value="PST FAMILY PREDICTED COLANIC ACID TRANSPORTER"/>
    <property type="match status" value="1"/>
</dbReference>
<feature type="transmembrane region" description="Helical" evidence="6">
    <location>
        <begin position="362"/>
        <end position="383"/>
    </location>
</feature>
<feature type="transmembrane region" description="Helical" evidence="6">
    <location>
        <begin position="395"/>
        <end position="414"/>
    </location>
</feature>
<feature type="transmembrane region" description="Helical" evidence="6">
    <location>
        <begin position="299"/>
        <end position="323"/>
    </location>
</feature>